<dbReference type="Gene3D" id="3.40.50.2000">
    <property type="entry name" value="Glycogen Phosphorylase B"/>
    <property type="match status" value="1"/>
</dbReference>
<keyword evidence="3" id="KW-0808">Transferase</keyword>
<dbReference type="Proteomes" id="UP000241247">
    <property type="component" value="Unassembled WGS sequence"/>
</dbReference>
<evidence type="ECO:0000259" key="2">
    <source>
        <dbReference type="Pfam" id="PF00535"/>
    </source>
</evidence>
<feature type="region of interest" description="Disordered" evidence="1">
    <location>
        <begin position="1"/>
        <end position="23"/>
    </location>
</feature>
<dbReference type="PANTHER" id="PTHR22916">
    <property type="entry name" value="GLYCOSYLTRANSFERASE"/>
    <property type="match status" value="1"/>
</dbReference>
<evidence type="ECO:0000256" key="1">
    <source>
        <dbReference type="SAM" id="MobiDB-lite"/>
    </source>
</evidence>
<name>A0A2T5BEN4_MYCDI</name>
<accession>A0A2T5BEN4</accession>
<dbReference type="SUPFAM" id="SSF53756">
    <property type="entry name" value="UDP-Glycosyltransferase/glycogen phosphorylase"/>
    <property type="match status" value="1"/>
</dbReference>
<organism evidence="3 4">
    <name type="scientific">Mycoplana dimorpha</name>
    <dbReference type="NCBI Taxonomy" id="28320"/>
    <lineage>
        <taxon>Bacteria</taxon>
        <taxon>Pseudomonadati</taxon>
        <taxon>Pseudomonadota</taxon>
        <taxon>Alphaproteobacteria</taxon>
        <taxon>Hyphomicrobiales</taxon>
        <taxon>Rhizobiaceae</taxon>
        <taxon>Mycoplana</taxon>
    </lineage>
</organism>
<dbReference type="RefSeq" id="WP_170115798.1">
    <property type="nucleotide sequence ID" value="NZ_JBHEEX010000001.1"/>
</dbReference>
<dbReference type="Gene3D" id="3.90.550.10">
    <property type="entry name" value="Spore Coat Polysaccharide Biosynthesis Protein SpsA, Chain A"/>
    <property type="match status" value="1"/>
</dbReference>
<evidence type="ECO:0000313" key="3">
    <source>
        <dbReference type="EMBL" id="PTM97420.1"/>
    </source>
</evidence>
<sequence>MPPQHRRNAEETTAAGRLPNGDGLIGRDVDPIADGLREQLAHRLGSELIAATRSVPALLGLPFALRRAFRQHGQAMQAHELSRQTSRPPCTNGIVVAEPFHGQLAYRLGAELVAVRSPLSALRLPFALHRAYRGFKRDRSGSASRGNRGLGVIASLETRLWGGYARYALPELQARLDDAAASERLRSAAAHALARWHYAEGAFEQAAELMARSISLSRDNLQEKRLCQLLCLLRAGRPHEAEARLKETPVAAERRIDFALVGAEILRRRALADGVPAGQCDRLYLAALNEAMAPSGMSPIELADPDQPLSIWNIASRPTTRTGVQDAKVSVIIPAYNAEKTLAMVLDSLAAQTWRNLEIIVVDDVSTDATCDLVARYAAKDSRIRLVRRTVNGGAYPARNDGLEAATGDLVTVCDSDDWSHPEKIERQMQALADRPDYVAVVSQWLRVHDDLGLAGPWIPKLSVLDLNLSSLLVRREVFDRLRGWDEVRVTGDAELRARIEAVYGPKAICKVRHDNVLSFSLVRDDSLTRSAATHVRSLRFGVRALYRDSYRNWHNSLRHGGDPHLPRGNGRYPVPLGNRRAGTGVGTFDIVFVSDFALKGGAFVSTLNYMNAAVRAGLKIAALHWRKYELDTDSPLNPLFYEACLQHGVELLTDGDVVSSRHVIVGYPAILQHLPDRLPQVDCENVIVVINQFATRLVDGSDRQYEPEVARRHLTEAFGSAGTWVPISHWVRRLMLEDETYPPPHPQPWHPMIDTETWCAGPIRWRPSGSHRPVLGRHGRDAYTKWPGNVDAIKKAYCVDADVEVRFLGGARHAIRQLGYTPENWAVRNFGATAVEAFLEGLDFLVHFPHELYIEEFGRTVMEAMAMGRIAILPHQFWETFGDAAVYCEPDEVLETVHRYWMDEDAYLAQAARGRDFVRRHCSQGDFLGRLDALTT</sequence>
<dbReference type="InterPro" id="IPR001173">
    <property type="entry name" value="Glyco_trans_2-like"/>
</dbReference>
<proteinExistence type="predicted"/>
<reference evidence="3 4" key="1">
    <citation type="submission" date="2018-04" db="EMBL/GenBank/DDBJ databases">
        <title>Genomic Encyclopedia of Type Strains, Phase IV (KMG-IV): sequencing the most valuable type-strain genomes for metagenomic binning, comparative biology and taxonomic classification.</title>
        <authorList>
            <person name="Goeker M."/>
        </authorList>
    </citation>
    <scope>NUCLEOTIDE SEQUENCE [LARGE SCALE GENOMIC DNA]</scope>
    <source>
        <strain evidence="3 4">DSM 7138</strain>
    </source>
</reference>
<dbReference type="CDD" id="cd00761">
    <property type="entry name" value="Glyco_tranf_GTA_type"/>
    <property type="match status" value="1"/>
</dbReference>
<dbReference type="Pfam" id="PF00535">
    <property type="entry name" value="Glycos_transf_2"/>
    <property type="match status" value="1"/>
</dbReference>
<dbReference type="InterPro" id="IPR029044">
    <property type="entry name" value="Nucleotide-diphossugar_trans"/>
</dbReference>
<protein>
    <submittedName>
        <fullName evidence="3">Glycosyltransferase involved in cell wall biosynthesis</fullName>
    </submittedName>
</protein>
<comment type="caution">
    <text evidence="3">The sequence shown here is derived from an EMBL/GenBank/DDBJ whole genome shotgun (WGS) entry which is preliminary data.</text>
</comment>
<dbReference type="AlphaFoldDB" id="A0A2T5BEN4"/>
<dbReference type="EMBL" id="PZZZ01000002">
    <property type="protein sequence ID" value="PTM97420.1"/>
    <property type="molecule type" value="Genomic_DNA"/>
</dbReference>
<evidence type="ECO:0000313" key="4">
    <source>
        <dbReference type="Proteomes" id="UP000241247"/>
    </source>
</evidence>
<dbReference type="GO" id="GO:0016758">
    <property type="term" value="F:hexosyltransferase activity"/>
    <property type="evidence" value="ECO:0007669"/>
    <property type="project" value="UniProtKB-ARBA"/>
</dbReference>
<keyword evidence="4" id="KW-1185">Reference proteome</keyword>
<dbReference type="SUPFAM" id="SSF53448">
    <property type="entry name" value="Nucleotide-diphospho-sugar transferases"/>
    <property type="match status" value="1"/>
</dbReference>
<gene>
    <name evidence="3" type="ORF">C7449_102293</name>
</gene>
<feature type="domain" description="Glycosyltransferase 2-like" evidence="2">
    <location>
        <begin position="330"/>
        <end position="443"/>
    </location>
</feature>